<evidence type="ECO:0000313" key="2">
    <source>
        <dbReference type="Proteomes" id="UP001147752"/>
    </source>
</evidence>
<proteinExistence type="predicted"/>
<protein>
    <submittedName>
        <fullName evidence="1">Uncharacterized protein</fullName>
    </submittedName>
</protein>
<sequence length="301" mass="33284">MEPSVLELMEVKTLMITMTTDPGTGLSRFVRTVDRGPTQGHAAPVAIVVTKKHPGACTAFCRKCAEIGHSWRRCRLFVPHHIWARQRYGTRKTIQDVNITLPVVNPGPLVTTTSLNAAILSQLDVALSGLHRNAGIPLDSRITMNNVNIRTNMPATEQPAPIAPDTSLLDRVQRIPTRSRSIIPSRPAPKKPAFNQSPFACSPFYELASERSAPIDPDMSLLDRVQRISTEPRSIIPGRPALTNPTFNQSRFASSPFCEHVFSQPVFGQPAFTQPTFTQNKSIRVAPTRPRHGGFSFDSKY</sequence>
<accession>A0A9W9S549</accession>
<dbReference type="Proteomes" id="UP001147752">
    <property type="component" value="Unassembled WGS sequence"/>
</dbReference>
<reference evidence="1" key="2">
    <citation type="journal article" date="2023" name="IMA Fungus">
        <title>Comparative genomic study of the Penicillium genus elucidates a diverse pangenome and 15 lateral gene transfer events.</title>
        <authorList>
            <person name="Petersen C."/>
            <person name="Sorensen T."/>
            <person name="Nielsen M.R."/>
            <person name="Sondergaard T.E."/>
            <person name="Sorensen J.L."/>
            <person name="Fitzpatrick D.A."/>
            <person name="Frisvad J.C."/>
            <person name="Nielsen K.L."/>
        </authorList>
    </citation>
    <scope>NUCLEOTIDE SEQUENCE</scope>
    <source>
        <strain evidence="1">IBT 3081</strain>
    </source>
</reference>
<comment type="caution">
    <text evidence="1">The sequence shown here is derived from an EMBL/GenBank/DDBJ whole genome shotgun (WGS) entry which is preliminary data.</text>
</comment>
<gene>
    <name evidence="1" type="ORF">N7517_003858</name>
</gene>
<evidence type="ECO:0000313" key="1">
    <source>
        <dbReference type="EMBL" id="KAJ5371852.1"/>
    </source>
</evidence>
<reference evidence="1" key="1">
    <citation type="submission" date="2022-12" db="EMBL/GenBank/DDBJ databases">
        <authorList>
            <person name="Petersen C."/>
        </authorList>
    </citation>
    <scope>NUCLEOTIDE SEQUENCE</scope>
    <source>
        <strain evidence="1">IBT 3081</strain>
    </source>
</reference>
<dbReference type="OrthoDB" id="4358295at2759"/>
<keyword evidence="2" id="KW-1185">Reference proteome</keyword>
<organism evidence="1 2">
    <name type="scientific">Penicillium concentricum</name>
    <dbReference type="NCBI Taxonomy" id="293559"/>
    <lineage>
        <taxon>Eukaryota</taxon>
        <taxon>Fungi</taxon>
        <taxon>Dikarya</taxon>
        <taxon>Ascomycota</taxon>
        <taxon>Pezizomycotina</taxon>
        <taxon>Eurotiomycetes</taxon>
        <taxon>Eurotiomycetidae</taxon>
        <taxon>Eurotiales</taxon>
        <taxon>Aspergillaceae</taxon>
        <taxon>Penicillium</taxon>
    </lineage>
</organism>
<dbReference type="AlphaFoldDB" id="A0A9W9S549"/>
<name>A0A9W9S549_9EURO</name>
<dbReference type="RefSeq" id="XP_056577838.1">
    <property type="nucleotide sequence ID" value="XM_056721588.1"/>
</dbReference>
<dbReference type="EMBL" id="JAPZBT010000002">
    <property type="protein sequence ID" value="KAJ5371852.1"/>
    <property type="molecule type" value="Genomic_DNA"/>
</dbReference>
<dbReference type="GeneID" id="81460771"/>